<dbReference type="Proteomes" id="UP001054945">
    <property type="component" value="Unassembled WGS sequence"/>
</dbReference>
<accession>A0AAV4MHK5</accession>
<sequence>MTWKILLMFITFTMSMFCTHPHFLQIIKSRAEQQCLGEKVLTKIFLRISLPEPHLSRELEQNWLLAGMKNNRILFESSFSSFTVQMKITLMMNDV</sequence>
<feature type="chain" id="PRO_5043786261" description="Secreted protein" evidence="1">
    <location>
        <begin position="16"/>
        <end position="95"/>
    </location>
</feature>
<gene>
    <name evidence="2" type="ORF">CEXT_482511</name>
</gene>
<evidence type="ECO:0000256" key="1">
    <source>
        <dbReference type="SAM" id="SignalP"/>
    </source>
</evidence>
<dbReference type="AlphaFoldDB" id="A0AAV4MHK5"/>
<feature type="signal peptide" evidence="1">
    <location>
        <begin position="1"/>
        <end position="15"/>
    </location>
</feature>
<evidence type="ECO:0000313" key="3">
    <source>
        <dbReference type="Proteomes" id="UP001054945"/>
    </source>
</evidence>
<reference evidence="2 3" key="1">
    <citation type="submission" date="2021-06" db="EMBL/GenBank/DDBJ databases">
        <title>Caerostris extrusa draft genome.</title>
        <authorList>
            <person name="Kono N."/>
            <person name="Arakawa K."/>
        </authorList>
    </citation>
    <scope>NUCLEOTIDE SEQUENCE [LARGE SCALE GENOMIC DNA]</scope>
</reference>
<name>A0AAV4MHK5_CAEEX</name>
<proteinExistence type="predicted"/>
<comment type="caution">
    <text evidence="2">The sequence shown here is derived from an EMBL/GenBank/DDBJ whole genome shotgun (WGS) entry which is preliminary data.</text>
</comment>
<protein>
    <recommendedName>
        <fullName evidence="4">Secreted protein</fullName>
    </recommendedName>
</protein>
<evidence type="ECO:0008006" key="4">
    <source>
        <dbReference type="Google" id="ProtNLM"/>
    </source>
</evidence>
<keyword evidence="3" id="KW-1185">Reference proteome</keyword>
<keyword evidence="1" id="KW-0732">Signal</keyword>
<dbReference type="EMBL" id="BPLR01019807">
    <property type="protein sequence ID" value="GIX71947.1"/>
    <property type="molecule type" value="Genomic_DNA"/>
</dbReference>
<evidence type="ECO:0000313" key="2">
    <source>
        <dbReference type="EMBL" id="GIX71947.1"/>
    </source>
</evidence>
<organism evidence="2 3">
    <name type="scientific">Caerostris extrusa</name>
    <name type="common">Bark spider</name>
    <name type="synonym">Caerostris bankana</name>
    <dbReference type="NCBI Taxonomy" id="172846"/>
    <lineage>
        <taxon>Eukaryota</taxon>
        <taxon>Metazoa</taxon>
        <taxon>Ecdysozoa</taxon>
        <taxon>Arthropoda</taxon>
        <taxon>Chelicerata</taxon>
        <taxon>Arachnida</taxon>
        <taxon>Araneae</taxon>
        <taxon>Araneomorphae</taxon>
        <taxon>Entelegynae</taxon>
        <taxon>Araneoidea</taxon>
        <taxon>Araneidae</taxon>
        <taxon>Caerostris</taxon>
    </lineage>
</organism>